<dbReference type="OrthoDB" id="9794954at2"/>
<dbReference type="InterPro" id="IPR033412">
    <property type="entry name" value="PFOR_II"/>
</dbReference>
<dbReference type="InterPro" id="IPR002880">
    <property type="entry name" value="Pyrv_Fd/Flavodoxin_OxRdtase_N"/>
</dbReference>
<dbReference type="Gene3D" id="3.40.50.920">
    <property type="match status" value="1"/>
</dbReference>
<accession>B5Y9Q8</accession>
<dbReference type="EC" id="1.2.7.1" evidence="4"/>
<dbReference type="InterPro" id="IPR050722">
    <property type="entry name" value="Pyruvate:ferred/Flavod_OxRd"/>
</dbReference>
<gene>
    <name evidence="4" type="ordered locus">COPRO5265_1197</name>
</gene>
<dbReference type="Pfam" id="PF17147">
    <property type="entry name" value="PFOR_II"/>
    <property type="match status" value="1"/>
</dbReference>
<dbReference type="AlphaFoldDB" id="B5Y9Q8"/>
<organism evidence="4 5">
    <name type="scientific">Coprothermobacter proteolyticus (strain ATCC 35245 / DSM 5265 / OCM 4 / BT)</name>
    <dbReference type="NCBI Taxonomy" id="309798"/>
    <lineage>
        <taxon>Bacteria</taxon>
        <taxon>Pseudomonadati</taxon>
        <taxon>Coprothermobacterota</taxon>
        <taxon>Coprothermobacteria</taxon>
        <taxon>Coprothermobacterales</taxon>
        <taxon>Coprothermobacteraceae</taxon>
        <taxon>Coprothermobacter</taxon>
    </lineage>
</organism>
<dbReference type="Pfam" id="PF01855">
    <property type="entry name" value="POR_N"/>
    <property type="match status" value="1"/>
</dbReference>
<feature type="domain" description="Pyruvate flavodoxin/ferredoxin oxidoreductase pyrimidine binding" evidence="2">
    <location>
        <begin position="14"/>
        <end position="238"/>
    </location>
</feature>
<dbReference type="PANTHER" id="PTHR32154">
    <property type="entry name" value="PYRUVATE-FLAVODOXIN OXIDOREDUCTASE-RELATED"/>
    <property type="match status" value="1"/>
</dbReference>
<dbReference type="SUPFAM" id="SSF52518">
    <property type="entry name" value="Thiamin diphosphate-binding fold (THDP-binding)"/>
    <property type="match status" value="1"/>
</dbReference>
<dbReference type="KEGG" id="cpo:COPRO5265_1197"/>
<dbReference type="eggNOG" id="COG0674">
    <property type="taxonomic scope" value="Bacteria"/>
</dbReference>
<dbReference type="RefSeq" id="WP_012544673.1">
    <property type="nucleotide sequence ID" value="NC_011295.1"/>
</dbReference>
<name>B5Y9Q8_COPPD</name>
<sequence length="392" mass="42900">MKVALETNQLIALAMKQIEPHVVAAYPITPSTEVVQEFSQYVANGDVKTEFVPVESEHSAMSACLAASLSGARVMTATASQGLAFMWEMLHIAAASRAPIVTIVANRALSAPINIHGDHADAMGARDTGWLQLWAETAQEAYDNTIQAIKIAEDPRVRFPMLVNYDGFTTSHAVETVEILEDEQVRSFLGAAPKPKYSLLDTENPVSFGVLALQDYYMEFRRAQAEAYKNVKDVVLEVAEDYAKLTGRKYGILEEYKLDDADVVLVAMNSAAGTAKETVDLLRKQGKKVGVLKIRLFRPFPVEEIRCALGNAKSVVVMDRAYTYGGPSGPLFEEIATALVNETNKPLLGNVIAGLGGRDITMEDIEHVFDLGFKALEKGNFEPLVSWVGVRE</sequence>
<keyword evidence="5" id="KW-1185">Reference proteome</keyword>
<dbReference type="STRING" id="309798.COPRO5265_1197"/>
<evidence type="ECO:0000256" key="1">
    <source>
        <dbReference type="ARBA" id="ARBA00023002"/>
    </source>
</evidence>
<dbReference type="Gene3D" id="3.40.50.970">
    <property type="match status" value="1"/>
</dbReference>
<protein>
    <submittedName>
        <fullName evidence="4">Pyruvate synthase subunit PorA (Pyruvate oxidoreductasealpha chain) (POR) (Pyruvic-ferredoxin oxidoreductase subunit alpha)</fullName>
        <ecNumber evidence="4">1.2.7.1</ecNumber>
    </submittedName>
</protein>
<feature type="domain" description="Pyruvate:ferredoxin oxidoreductase core" evidence="3">
    <location>
        <begin position="261"/>
        <end position="365"/>
    </location>
</feature>
<evidence type="ECO:0000259" key="2">
    <source>
        <dbReference type="Pfam" id="PF01855"/>
    </source>
</evidence>
<reference evidence="5" key="1">
    <citation type="submission" date="2008-08" db="EMBL/GenBank/DDBJ databases">
        <title>The complete genome sequence of Coprothermobacter proteolyticus strain ATCC 5245 / DSM 5265 / BT.</title>
        <authorList>
            <person name="Dodson R.J."/>
            <person name="Durkin A.S."/>
            <person name="Wu M."/>
            <person name="Eisen J."/>
            <person name="Sutton G."/>
        </authorList>
    </citation>
    <scope>NUCLEOTIDE SEQUENCE [LARGE SCALE GENOMIC DNA]</scope>
    <source>
        <strain evidence="5">ATCC 35245 / DSM 5265 / OCM 4 / BT</strain>
    </source>
</reference>
<proteinExistence type="predicted"/>
<dbReference type="Proteomes" id="UP000001732">
    <property type="component" value="Chromosome"/>
</dbReference>
<dbReference type="CDD" id="cd07034">
    <property type="entry name" value="TPP_PYR_PFOR_IOR-alpha_like"/>
    <property type="match status" value="1"/>
</dbReference>
<dbReference type="FunFam" id="3.40.50.970:FF:000012">
    <property type="entry name" value="Pyruvate:ferredoxin (Flavodoxin) oxidoreductase"/>
    <property type="match status" value="1"/>
</dbReference>
<dbReference type="InterPro" id="IPR029061">
    <property type="entry name" value="THDP-binding"/>
</dbReference>
<dbReference type="GO" id="GO:0006979">
    <property type="term" value="P:response to oxidative stress"/>
    <property type="evidence" value="ECO:0007669"/>
    <property type="project" value="TreeGrafter"/>
</dbReference>
<dbReference type="GO" id="GO:0019164">
    <property type="term" value="F:pyruvate synthase activity"/>
    <property type="evidence" value="ECO:0007669"/>
    <property type="project" value="UniProtKB-EC"/>
</dbReference>
<keyword evidence="4" id="KW-0670">Pyruvate</keyword>
<evidence type="ECO:0000259" key="3">
    <source>
        <dbReference type="Pfam" id="PF17147"/>
    </source>
</evidence>
<dbReference type="InterPro" id="IPR009014">
    <property type="entry name" value="Transketo_C/PFOR_II"/>
</dbReference>
<dbReference type="EMBL" id="CP001145">
    <property type="protein sequence ID" value="ACI18023.1"/>
    <property type="molecule type" value="Genomic_DNA"/>
</dbReference>
<reference evidence="4 5" key="2">
    <citation type="journal article" date="2014" name="Genome Announc.">
        <title>Complete Genome Sequence of Coprothermobacter proteolyticus DSM 5265.</title>
        <authorList>
            <person name="Alexiev A."/>
            <person name="Coil D.A."/>
            <person name="Badger J.H."/>
            <person name="Enticknap J."/>
            <person name="Ward N."/>
            <person name="Robb F.T."/>
            <person name="Eisen J.A."/>
        </authorList>
    </citation>
    <scope>NUCLEOTIDE SEQUENCE [LARGE SCALE GENOMIC DNA]</scope>
    <source>
        <strain evidence="5">ATCC 35245 / DSM 5265 / OCM 4 / BT</strain>
    </source>
</reference>
<evidence type="ECO:0000313" key="5">
    <source>
        <dbReference type="Proteomes" id="UP000001732"/>
    </source>
</evidence>
<evidence type="ECO:0000313" key="4">
    <source>
        <dbReference type="EMBL" id="ACI18023.1"/>
    </source>
</evidence>
<dbReference type="FunFam" id="3.40.50.920:FF:000010">
    <property type="entry name" value="Pyruvate ferredoxin oxidoreductase, alpha subunit"/>
    <property type="match status" value="1"/>
</dbReference>
<dbReference type="PANTHER" id="PTHR32154:SF0">
    <property type="entry name" value="PYRUVATE-FLAVODOXIN OXIDOREDUCTASE-RELATED"/>
    <property type="match status" value="1"/>
</dbReference>
<keyword evidence="1 4" id="KW-0560">Oxidoreductase</keyword>
<dbReference type="SUPFAM" id="SSF52922">
    <property type="entry name" value="TK C-terminal domain-like"/>
    <property type="match status" value="1"/>
</dbReference>